<protein>
    <submittedName>
        <fullName evidence="2">Uncharacterized protein</fullName>
    </submittedName>
</protein>
<feature type="transmembrane region" description="Helical" evidence="1">
    <location>
        <begin position="251"/>
        <end position="269"/>
    </location>
</feature>
<reference evidence="2 3" key="1">
    <citation type="submission" date="2024-09" db="EMBL/GenBank/DDBJ databases">
        <authorList>
            <person name="Sun Q."/>
            <person name="Mori K."/>
        </authorList>
    </citation>
    <scope>NUCLEOTIDE SEQUENCE [LARGE SCALE GENOMIC DNA]</scope>
    <source>
        <strain evidence="2 3">CCM 7650</strain>
    </source>
</reference>
<keyword evidence="1" id="KW-0472">Membrane</keyword>
<sequence>MKITFKVFVPILAFFGFFQIGQVLGQASDYFSENRYTDYPVISLKENFLGNPVYFIVGEKISASEVRAYMEIMPGNANDFMQTHAKAMSGTGLLLAGQVVVLGAFGYFYDNRNNLNNQIIRNYLIFSTMGAIGVGVGRAMNREGVRKINVLINKHNYLIRQDDITKPYLTMDFRNNYLGEKIDIYDGPNLLTKNRLNQYMLDYPEFADLMRKSQRNQNWSSVLGVASLVSTAVFVGDVLTPQIQSSTPSNTLLPLTLANIGIGISGGLVRRAARNHTRKALMKYNFGDEFQSY</sequence>
<accession>A0ABV6FNY0</accession>
<name>A0ABV6FNY0_9BACT</name>
<keyword evidence="1" id="KW-1133">Transmembrane helix</keyword>
<dbReference type="Proteomes" id="UP001589797">
    <property type="component" value="Unassembled WGS sequence"/>
</dbReference>
<organism evidence="2 3">
    <name type="scientific">Fontibacter flavus</name>
    <dbReference type="NCBI Taxonomy" id="654838"/>
    <lineage>
        <taxon>Bacteria</taxon>
        <taxon>Pseudomonadati</taxon>
        <taxon>Bacteroidota</taxon>
        <taxon>Cytophagia</taxon>
        <taxon>Cytophagales</taxon>
        <taxon>Cyclobacteriaceae</taxon>
        <taxon>Fontibacter</taxon>
    </lineage>
</organism>
<evidence type="ECO:0000256" key="1">
    <source>
        <dbReference type="SAM" id="Phobius"/>
    </source>
</evidence>
<keyword evidence="1" id="KW-0812">Transmembrane</keyword>
<dbReference type="RefSeq" id="WP_382386011.1">
    <property type="nucleotide sequence ID" value="NZ_JBHLWI010000004.1"/>
</dbReference>
<comment type="caution">
    <text evidence="2">The sequence shown here is derived from an EMBL/GenBank/DDBJ whole genome shotgun (WGS) entry which is preliminary data.</text>
</comment>
<proteinExistence type="predicted"/>
<feature type="transmembrane region" description="Helical" evidence="1">
    <location>
        <begin position="87"/>
        <end position="109"/>
    </location>
</feature>
<evidence type="ECO:0000313" key="2">
    <source>
        <dbReference type="EMBL" id="MFC0261569.1"/>
    </source>
</evidence>
<dbReference type="EMBL" id="JBHLWI010000004">
    <property type="protein sequence ID" value="MFC0261569.1"/>
    <property type="molecule type" value="Genomic_DNA"/>
</dbReference>
<feature type="transmembrane region" description="Helical" evidence="1">
    <location>
        <begin position="219"/>
        <end position="239"/>
    </location>
</feature>
<gene>
    <name evidence="2" type="ORF">ACFFIP_02665</name>
</gene>
<evidence type="ECO:0000313" key="3">
    <source>
        <dbReference type="Proteomes" id="UP001589797"/>
    </source>
</evidence>
<keyword evidence="3" id="KW-1185">Reference proteome</keyword>